<dbReference type="AlphaFoldDB" id="D7KQZ3"/>
<evidence type="ECO:0000256" key="1">
    <source>
        <dbReference type="SAM" id="MobiDB-lite"/>
    </source>
</evidence>
<dbReference type="EMBL" id="GL348714">
    <property type="protein sequence ID" value="EFH63096.1"/>
    <property type="molecule type" value="Genomic_DNA"/>
</dbReference>
<evidence type="ECO:0000313" key="2">
    <source>
        <dbReference type="EMBL" id="EFH63096.1"/>
    </source>
</evidence>
<proteinExistence type="predicted"/>
<organism evidence="3">
    <name type="scientific">Arabidopsis lyrata subsp. lyrata</name>
    <name type="common">Lyre-leaved rock-cress</name>
    <dbReference type="NCBI Taxonomy" id="81972"/>
    <lineage>
        <taxon>Eukaryota</taxon>
        <taxon>Viridiplantae</taxon>
        <taxon>Streptophyta</taxon>
        <taxon>Embryophyta</taxon>
        <taxon>Tracheophyta</taxon>
        <taxon>Spermatophyta</taxon>
        <taxon>Magnoliopsida</taxon>
        <taxon>eudicotyledons</taxon>
        <taxon>Gunneridae</taxon>
        <taxon>Pentapetalae</taxon>
        <taxon>rosids</taxon>
        <taxon>malvids</taxon>
        <taxon>Brassicales</taxon>
        <taxon>Brassicaceae</taxon>
        <taxon>Camelineae</taxon>
        <taxon>Arabidopsis</taxon>
    </lineage>
</organism>
<dbReference type="Gramene" id="scaffold_201000.1">
    <property type="protein sequence ID" value="scaffold_201000.1"/>
    <property type="gene ID" value="scaffold_201000.1"/>
</dbReference>
<dbReference type="HOGENOM" id="CLU_2226830_0_0_1"/>
<sequence length="106" mass="12227">MHTRQICYGSLNTFLSVQLSGAAEEATAVFGETAALSIQKQYMQQLSASLGLNTYNEERNSNSTKDPGSEDYSLRQSKHTQSHGLKRYLWKFRTSFYKCLRQWLHR</sequence>
<gene>
    <name evidence="2" type="ORF">ARALYDRAFT_893926</name>
</gene>
<feature type="compositionally biased region" description="Polar residues" evidence="1">
    <location>
        <begin position="54"/>
        <end position="66"/>
    </location>
</feature>
<dbReference type="STRING" id="81972.D7KQZ3"/>
<keyword evidence="3" id="KW-1185">Reference proteome</keyword>
<accession>D7KQZ3</accession>
<dbReference type="Proteomes" id="UP000008694">
    <property type="component" value="Unassembled WGS sequence"/>
</dbReference>
<evidence type="ECO:0000313" key="3">
    <source>
        <dbReference type="Proteomes" id="UP000008694"/>
    </source>
</evidence>
<protein>
    <submittedName>
        <fullName evidence="2">Uncharacterized protein</fullName>
    </submittedName>
</protein>
<feature type="region of interest" description="Disordered" evidence="1">
    <location>
        <begin position="54"/>
        <end position="83"/>
    </location>
</feature>
<reference evidence="3" key="1">
    <citation type="journal article" date="2011" name="Nat. Genet.">
        <title>The Arabidopsis lyrata genome sequence and the basis of rapid genome size change.</title>
        <authorList>
            <person name="Hu T.T."/>
            <person name="Pattyn P."/>
            <person name="Bakker E.G."/>
            <person name="Cao J."/>
            <person name="Cheng J.-F."/>
            <person name="Clark R.M."/>
            <person name="Fahlgren N."/>
            <person name="Fawcett J.A."/>
            <person name="Grimwood J."/>
            <person name="Gundlach H."/>
            <person name="Haberer G."/>
            <person name="Hollister J.D."/>
            <person name="Ossowski S."/>
            <person name="Ottilar R.P."/>
            <person name="Salamov A.A."/>
            <person name="Schneeberger K."/>
            <person name="Spannagl M."/>
            <person name="Wang X."/>
            <person name="Yang L."/>
            <person name="Nasrallah M.E."/>
            <person name="Bergelson J."/>
            <person name="Carrington J.C."/>
            <person name="Gaut B.S."/>
            <person name="Schmutz J."/>
            <person name="Mayer K.F.X."/>
            <person name="Van de Peer Y."/>
            <person name="Grigoriev I.V."/>
            <person name="Nordborg M."/>
            <person name="Weigel D."/>
            <person name="Guo Y.-L."/>
        </authorList>
    </citation>
    <scope>NUCLEOTIDE SEQUENCE [LARGE SCALE GENOMIC DNA]</scope>
    <source>
        <strain evidence="3">cv. MN47</strain>
    </source>
</reference>
<name>D7KQZ3_ARALL</name>
<dbReference type="eggNOG" id="KOG1126">
    <property type="taxonomic scope" value="Eukaryota"/>
</dbReference>